<dbReference type="PANTHER" id="PTHR11388">
    <property type="entry name" value="ORGANIC ANION TRANSPORTER"/>
    <property type="match status" value="1"/>
</dbReference>
<keyword evidence="1" id="KW-1133">Transmembrane helix</keyword>
<feature type="non-terminal residue" evidence="2">
    <location>
        <position position="1"/>
    </location>
</feature>
<dbReference type="AlphaFoldDB" id="A0A0P7Z2R1"/>
<keyword evidence="1" id="KW-0812">Transmembrane</keyword>
<accession>A0A0P7Z2R1</accession>
<protein>
    <submittedName>
        <fullName evidence="2">Uncharacterized protein</fullName>
    </submittedName>
</protein>
<comment type="caution">
    <text evidence="2">The sequence shown here is derived from an EMBL/GenBank/DDBJ whole genome shotgun (WGS) entry which is preliminary data.</text>
</comment>
<sequence>GIPAPIYFGAIIDTTCLKWGRKRCGGKGACRIYDTTAYRCMCSAVRTRHIRVGEDTDGYPPPPLRIVYLGLTLGLRTASFFLCALGFVLLRRHVRREEKSSLANGGTEIESLTKEENSSLNCDQFVRNSDCDPDRETRL</sequence>
<keyword evidence="1" id="KW-0472">Membrane</keyword>
<evidence type="ECO:0000256" key="1">
    <source>
        <dbReference type="SAM" id="Phobius"/>
    </source>
</evidence>
<dbReference type="PANTHER" id="PTHR11388:SF99">
    <property type="entry name" value="SOLUTE CARRIER ORGANIC ANION TRANSPORTER FAMILY MEMBER 1C1"/>
    <property type="match status" value="1"/>
</dbReference>
<evidence type="ECO:0000313" key="3">
    <source>
        <dbReference type="Proteomes" id="UP000034805"/>
    </source>
</evidence>
<reference evidence="2 3" key="1">
    <citation type="submission" date="2015-08" db="EMBL/GenBank/DDBJ databases">
        <title>The genome of the Asian arowana (Scleropages formosus).</title>
        <authorList>
            <person name="Tan M.H."/>
            <person name="Gan H.M."/>
            <person name="Croft L.J."/>
            <person name="Austin C.M."/>
        </authorList>
    </citation>
    <scope>NUCLEOTIDE SEQUENCE [LARGE SCALE GENOMIC DNA]</scope>
    <source>
        <strain evidence="2">Aro1</strain>
    </source>
</reference>
<dbReference type="Pfam" id="PF03137">
    <property type="entry name" value="OATP"/>
    <property type="match status" value="1"/>
</dbReference>
<dbReference type="GO" id="GO:0015347">
    <property type="term" value="F:sodium-independent organic anion transmembrane transporter activity"/>
    <property type="evidence" value="ECO:0007669"/>
    <property type="project" value="TreeGrafter"/>
</dbReference>
<proteinExistence type="predicted"/>
<dbReference type="Proteomes" id="UP000034805">
    <property type="component" value="Unassembled WGS sequence"/>
</dbReference>
<gene>
    <name evidence="2" type="ORF">Z043_105993</name>
</gene>
<feature type="transmembrane region" description="Helical" evidence="1">
    <location>
        <begin position="66"/>
        <end position="90"/>
    </location>
</feature>
<dbReference type="EMBL" id="JARO02001650">
    <property type="protein sequence ID" value="KPP74810.1"/>
    <property type="molecule type" value="Genomic_DNA"/>
</dbReference>
<dbReference type="GO" id="GO:0043252">
    <property type="term" value="P:sodium-independent organic anion transport"/>
    <property type="evidence" value="ECO:0007669"/>
    <property type="project" value="TreeGrafter"/>
</dbReference>
<organism evidence="2 3">
    <name type="scientific">Scleropages formosus</name>
    <name type="common">Asian bonytongue</name>
    <name type="synonym">Osteoglossum formosum</name>
    <dbReference type="NCBI Taxonomy" id="113540"/>
    <lineage>
        <taxon>Eukaryota</taxon>
        <taxon>Metazoa</taxon>
        <taxon>Chordata</taxon>
        <taxon>Craniata</taxon>
        <taxon>Vertebrata</taxon>
        <taxon>Euteleostomi</taxon>
        <taxon>Actinopterygii</taxon>
        <taxon>Neopterygii</taxon>
        <taxon>Teleostei</taxon>
        <taxon>Osteoglossocephala</taxon>
        <taxon>Osteoglossomorpha</taxon>
        <taxon>Osteoglossiformes</taxon>
        <taxon>Osteoglossidae</taxon>
        <taxon>Scleropages</taxon>
    </lineage>
</organism>
<evidence type="ECO:0000313" key="2">
    <source>
        <dbReference type="EMBL" id="KPP74810.1"/>
    </source>
</evidence>
<dbReference type="GO" id="GO:0016323">
    <property type="term" value="C:basolateral plasma membrane"/>
    <property type="evidence" value="ECO:0007669"/>
    <property type="project" value="TreeGrafter"/>
</dbReference>
<name>A0A0P7Z2R1_SCLFO</name>
<dbReference type="InterPro" id="IPR004156">
    <property type="entry name" value="OATP"/>
</dbReference>